<organism evidence="1 2">
    <name type="scientific">Biomphalaria pfeifferi</name>
    <name type="common">Bloodfluke planorb</name>
    <name type="synonym">Freshwater snail</name>
    <dbReference type="NCBI Taxonomy" id="112525"/>
    <lineage>
        <taxon>Eukaryota</taxon>
        <taxon>Metazoa</taxon>
        <taxon>Spiralia</taxon>
        <taxon>Lophotrochozoa</taxon>
        <taxon>Mollusca</taxon>
        <taxon>Gastropoda</taxon>
        <taxon>Heterobranchia</taxon>
        <taxon>Euthyneura</taxon>
        <taxon>Panpulmonata</taxon>
        <taxon>Hygrophila</taxon>
        <taxon>Lymnaeoidea</taxon>
        <taxon>Planorbidae</taxon>
        <taxon>Biomphalaria</taxon>
    </lineage>
</organism>
<gene>
    <name evidence="1" type="ORF">Bpfe_031081</name>
</gene>
<reference evidence="1" key="1">
    <citation type="journal article" date="2023" name="PLoS Negl. Trop. Dis.">
        <title>A genome sequence for Biomphalaria pfeifferi, the major vector snail for the human-infecting parasite Schistosoma mansoni.</title>
        <authorList>
            <person name="Bu L."/>
            <person name="Lu L."/>
            <person name="Laidemitt M.R."/>
            <person name="Zhang S.M."/>
            <person name="Mutuku M."/>
            <person name="Mkoji G."/>
            <person name="Steinauer M."/>
            <person name="Loker E.S."/>
        </authorList>
    </citation>
    <scope>NUCLEOTIDE SEQUENCE</scope>
    <source>
        <strain evidence="1">KasaAsao</strain>
    </source>
</reference>
<accession>A0AAD8ANI5</accession>
<evidence type="ECO:0000313" key="2">
    <source>
        <dbReference type="Proteomes" id="UP001233172"/>
    </source>
</evidence>
<sequence>MTMIEPRATDSRGTISTGAATVQVTTSSWPMKPVGRRACAPMFSAALLRHRSFARRSKTSAWHGSPSLHQQARFLPRNSPSNSLGCCPILARHAWCSAYPRHASGKCSLVDGFQIPLTASSKSATQVFASRHFDT</sequence>
<name>A0AAD8ANI5_BIOPF</name>
<proteinExistence type="predicted"/>
<dbReference type="EMBL" id="JASAOG010000445">
    <property type="protein sequence ID" value="KAK0039494.1"/>
    <property type="molecule type" value="Genomic_DNA"/>
</dbReference>
<reference evidence="1" key="2">
    <citation type="submission" date="2023-04" db="EMBL/GenBank/DDBJ databases">
        <authorList>
            <person name="Bu L."/>
            <person name="Lu L."/>
            <person name="Laidemitt M.R."/>
            <person name="Zhang S.M."/>
            <person name="Mutuku M."/>
            <person name="Mkoji G."/>
            <person name="Steinauer M."/>
            <person name="Loker E.S."/>
        </authorList>
    </citation>
    <scope>NUCLEOTIDE SEQUENCE</scope>
    <source>
        <strain evidence="1">KasaAsao</strain>
        <tissue evidence="1">Whole Snail</tissue>
    </source>
</reference>
<dbReference type="AlphaFoldDB" id="A0AAD8ANI5"/>
<comment type="caution">
    <text evidence="1">The sequence shown here is derived from an EMBL/GenBank/DDBJ whole genome shotgun (WGS) entry which is preliminary data.</text>
</comment>
<protein>
    <submittedName>
        <fullName evidence="1">Uncharacterized protein</fullName>
    </submittedName>
</protein>
<keyword evidence="2" id="KW-1185">Reference proteome</keyword>
<evidence type="ECO:0000313" key="1">
    <source>
        <dbReference type="EMBL" id="KAK0039494.1"/>
    </source>
</evidence>
<dbReference type="Proteomes" id="UP001233172">
    <property type="component" value="Unassembled WGS sequence"/>
</dbReference>